<proteinExistence type="predicted"/>
<dbReference type="CDD" id="cd16917">
    <property type="entry name" value="HATPase_UhpB-NarQ-NarX-like"/>
    <property type="match status" value="1"/>
</dbReference>
<dbReference type="SUPFAM" id="SSF55874">
    <property type="entry name" value="ATPase domain of HSP90 chaperone/DNA topoisomerase II/histidine kinase"/>
    <property type="match status" value="1"/>
</dbReference>
<evidence type="ECO:0000259" key="6">
    <source>
        <dbReference type="Pfam" id="PF07730"/>
    </source>
</evidence>
<dbReference type="RefSeq" id="WP_051682907.1">
    <property type="nucleotide sequence ID" value="NZ_JMKI01000054.1"/>
</dbReference>
<accession>A0A073ILK7</accession>
<evidence type="ECO:0000256" key="3">
    <source>
        <dbReference type="ARBA" id="ARBA00023012"/>
    </source>
</evidence>
<evidence type="ECO:0000259" key="5">
    <source>
        <dbReference type="Pfam" id="PF02518"/>
    </source>
</evidence>
<dbReference type="GO" id="GO:0005524">
    <property type="term" value="F:ATP binding"/>
    <property type="evidence" value="ECO:0007669"/>
    <property type="project" value="UniProtKB-KW"/>
</dbReference>
<keyword evidence="1" id="KW-0808">Transferase</keyword>
<keyword evidence="4" id="KW-0472">Membrane</keyword>
<protein>
    <recommendedName>
        <fullName evidence="9">Histidine kinase</fullName>
    </recommendedName>
</protein>
<dbReference type="InterPro" id="IPR050482">
    <property type="entry name" value="Sensor_HK_TwoCompSys"/>
</dbReference>
<feature type="transmembrane region" description="Helical" evidence="4">
    <location>
        <begin position="161"/>
        <end position="190"/>
    </location>
</feature>
<dbReference type="Pfam" id="PF07730">
    <property type="entry name" value="HisKA_3"/>
    <property type="match status" value="1"/>
</dbReference>
<dbReference type="InterPro" id="IPR011712">
    <property type="entry name" value="Sig_transdc_His_kin_sub3_dim/P"/>
</dbReference>
<organism evidence="7 8">
    <name type="scientific">Synergistes jonesii</name>
    <dbReference type="NCBI Taxonomy" id="2754"/>
    <lineage>
        <taxon>Bacteria</taxon>
        <taxon>Thermotogati</taxon>
        <taxon>Synergistota</taxon>
        <taxon>Synergistia</taxon>
        <taxon>Synergistales</taxon>
        <taxon>Synergistaceae</taxon>
        <taxon>Synergistes</taxon>
    </lineage>
</organism>
<evidence type="ECO:0000256" key="1">
    <source>
        <dbReference type="ARBA" id="ARBA00022679"/>
    </source>
</evidence>
<dbReference type="AlphaFoldDB" id="A0A073ILK7"/>
<dbReference type="InterPro" id="IPR003594">
    <property type="entry name" value="HATPase_dom"/>
</dbReference>
<dbReference type="EMBL" id="JMKI01000054">
    <property type="protein sequence ID" value="KEJ91208.1"/>
    <property type="molecule type" value="Genomic_DNA"/>
</dbReference>
<sequence length="462" mass="51210">MKKPPMLYRFIAALLAPAAAAILLAGVVYTQFGKSMEANANYYVENLVDSIATRIGAKIWDAAPKGVYSRFQEGDVPAATITSALSDITQPGIFLVRRGDGTVLYRSFTDKRLLNLLEKKFRSPVPAKIRVGLLNYYTGMCYRIPYEDLFVIGAVSWEKHFGFMVLLVTVWPFIMGALAVATVLIIYTLYDKLILPLRAFDREMSSLRLGYGLTREPADYSVPEMRHLRSALELLAQSEIEKENLSLDYVSDIIKVQEEERERISREIHDGPLQSVTALVQHLRLLSLDLTDEEAAKKIASAERIAMAGVSELREFCNNLTPPWLDLGLPQSLDELCNRMSAQYGVEIDLDAGNCGGDLPPPLCLSFYRVAQEAISNSVNHGKATAISLRLEAGEGVLAMRVEDNGTGFEMPGDIKELRVKGHRGISNMKERMRLVGGTLEIKSSFGIGTIISCEVPLQNVK</sequence>
<feature type="domain" description="Histidine kinase/HSP90-like ATPase" evidence="5">
    <location>
        <begin position="367"/>
        <end position="459"/>
    </location>
</feature>
<reference evidence="7 8" key="1">
    <citation type="submission" date="2014-04" db="EMBL/GenBank/DDBJ databases">
        <title>Draft Genome Sequence of Synergistes jonesii.</title>
        <authorList>
            <person name="Coil D.A."/>
            <person name="Eisen J.A."/>
            <person name="Holland-Moritz H.E."/>
        </authorList>
    </citation>
    <scope>NUCLEOTIDE SEQUENCE [LARGE SCALE GENOMIC DNA]</scope>
    <source>
        <strain evidence="7 8">78-1</strain>
    </source>
</reference>
<evidence type="ECO:0000313" key="7">
    <source>
        <dbReference type="EMBL" id="KEJ91208.1"/>
    </source>
</evidence>
<dbReference type="GO" id="GO:0046983">
    <property type="term" value="F:protein dimerization activity"/>
    <property type="evidence" value="ECO:0007669"/>
    <property type="project" value="InterPro"/>
</dbReference>
<feature type="domain" description="Signal transduction histidine kinase subgroup 3 dimerisation and phosphoacceptor" evidence="6">
    <location>
        <begin position="260"/>
        <end position="323"/>
    </location>
</feature>
<keyword evidence="2" id="KW-0418">Kinase</keyword>
<evidence type="ECO:0000256" key="4">
    <source>
        <dbReference type="SAM" id="Phobius"/>
    </source>
</evidence>
<keyword evidence="8" id="KW-1185">Reference proteome</keyword>
<dbReference type="eggNOG" id="COG4585">
    <property type="taxonomic scope" value="Bacteria"/>
</dbReference>
<keyword evidence="4" id="KW-1133">Transmembrane helix</keyword>
<keyword evidence="4" id="KW-0812">Transmembrane</keyword>
<evidence type="ECO:0008006" key="9">
    <source>
        <dbReference type="Google" id="ProtNLM"/>
    </source>
</evidence>
<keyword evidence="3" id="KW-0902">Two-component regulatory system</keyword>
<dbReference type="GeneID" id="90984640"/>
<dbReference type="GO" id="GO:0000155">
    <property type="term" value="F:phosphorelay sensor kinase activity"/>
    <property type="evidence" value="ECO:0007669"/>
    <property type="project" value="InterPro"/>
</dbReference>
<dbReference type="Gene3D" id="1.20.5.1930">
    <property type="match status" value="1"/>
</dbReference>
<dbReference type="Proteomes" id="UP000027665">
    <property type="component" value="Unassembled WGS sequence"/>
</dbReference>
<evidence type="ECO:0000256" key="2">
    <source>
        <dbReference type="ARBA" id="ARBA00022777"/>
    </source>
</evidence>
<dbReference type="GO" id="GO:0016020">
    <property type="term" value="C:membrane"/>
    <property type="evidence" value="ECO:0007669"/>
    <property type="project" value="InterPro"/>
</dbReference>
<dbReference type="InterPro" id="IPR036890">
    <property type="entry name" value="HATPase_C_sf"/>
</dbReference>
<evidence type="ECO:0000313" key="8">
    <source>
        <dbReference type="Proteomes" id="UP000027665"/>
    </source>
</evidence>
<dbReference type="PANTHER" id="PTHR24421:SF55">
    <property type="entry name" value="SENSOR HISTIDINE KINASE YDFH"/>
    <property type="match status" value="1"/>
</dbReference>
<name>A0A073ILK7_9BACT</name>
<gene>
    <name evidence="7" type="ORF">EH55_11690</name>
</gene>
<dbReference type="OrthoDB" id="9781904at2"/>
<comment type="caution">
    <text evidence="7">The sequence shown here is derived from an EMBL/GenBank/DDBJ whole genome shotgun (WGS) entry which is preliminary data.</text>
</comment>
<dbReference type="STRING" id="2754.EH55_11690"/>
<dbReference type="PANTHER" id="PTHR24421">
    <property type="entry name" value="NITRATE/NITRITE SENSOR PROTEIN NARX-RELATED"/>
    <property type="match status" value="1"/>
</dbReference>
<dbReference type="Pfam" id="PF02518">
    <property type="entry name" value="HATPase_c"/>
    <property type="match status" value="1"/>
</dbReference>
<dbReference type="Gene3D" id="3.30.565.10">
    <property type="entry name" value="Histidine kinase-like ATPase, C-terminal domain"/>
    <property type="match status" value="1"/>
</dbReference>